<dbReference type="Gene3D" id="3.90.550.10">
    <property type="entry name" value="Spore Coat Polysaccharide Biosynthesis Protein SpsA, Chain A"/>
    <property type="match status" value="1"/>
</dbReference>
<keyword evidence="16" id="KW-1185">Reference proteome</keyword>
<keyword evidence="8" id="KW-0325">Glycoprotein</keyword>
<evidence type="ECO:0000256" key="2">
    <source>
        <dbReference type="ARBA" id="ARBA00004319"/>
    </source>
</evidence>
<feature type="domain" description="UGGT thioredoxin-like" evidence="10">
    <location>
        <begin position="8"/>
        <end position="187"/>
    </location>
</feature>
<evidence type="ECO:0000256" key="7">
    <source>
        <dbReference type="ARBA" id="ARBA00022824"/>
    </source>
</evidence>
<dbReference type="STRING" id="196109.A0A136IWP4"/>
<dbReference type="InterPro" id="IPR009448">
    <property type="entry name" value="UDP-g_GGtrans"/>
</dbReference>
<evidence type="ECO:0000313" key="15">
    <source>
        <dbReference type="EMBL" id="KXJ89341.1"/>
    </source>
</evidence>
<dbReference type="Pfam" id="PF06427">
    <property type="entry name" value="UDP-g_GGTase"/>
    <property type="match status" value="1"/>
</dbReference>
<dbReference type="OrthoDB" id="27683at2759"/>
<proteinExistence type="inferred from homology"/>
<feature type="region of interest" description="Disordered" evidence="9">
    <location>
        <begin position="1413"/>
        <end position="1487"/>
    </location>
</feature>
<accession>A0A136IWP4</accession>
<evidence type="ECO:0000259" key="14">
    <source>
        <dbReference type="Pfam" id="PF18404"/>
    </source>
</evidence>
<gene>
    <name evidence="15" type="ORF">Micbo1qcDRAFT_137185</name>
</gene>
<dbReference type="FunCoup" id="A0A136IWP4">
    <property type="interactions" value="458"/>
</dbReference>
<dbReference type="PANTHER" id="PTHR11226">
    <property type="entry name" value="UDP-GLUCOSE GLYCOPROTEIN:GLUCOSYLTRANSFERASE"/>
    <property type="match status" value="1"/>
</dbReference>
<dbReference type="CDD" id="cd06432">
    <property type="entry name" value="GT8_HUGT1_C_like"/>
    <property type="match status" value="1"/>
</dbReference>
<evidence type="ECO:0000256" key="8">
    <source>
        <dbReference type="ARBA" id="ARBA00023180"/>
    </source>
</evidence>
<feature type="domain" description="UGGT thioredoxin-like" evidence="11">
    <location>
        <begin position="239"/>
        <end position="369"/>
    </location>
</feature>
<comment type="subcellular location">
    <subcellularLocation>
        <location evidence="2">Endoplasmic reticulum lumen</location>
    </subcellularLocation>
</comment>
<protein>
    <submittedName>
        <fullName evidence="15">UDP-glucose:glyco protein glucosyltransferase</fullName>
    </submittedName>
</protein>
<dbReference type="Proteomes" id="UP000070501">
    <property type="component" value="Unassembled WGS sequence"/>
</dbReference>
<evidence type="ECO:0000259" key="10">
    <source>
        <dbReference type="Pfam" id="PF18400"/>
    </source>
</evidence>
<evidence type="ECO:0000256" key="6">
    <source>
        <dbReference type="ARBA" id="ARBA00022729"/>
    </source>
</evidence>
<dbReference type="InterPro" id="IPR040497">
    <property type="entry name" value="Glyco_transf_24"/>
</dbReference>
<dbReference type="PANTHER" id="PTHR11226:SF0">
    <property type="entry name" value="UDP-GLUCOSE:GLYCOPROTEIN GLUCOSYLTRANSFERASE"/>
    <property type="match status" value="1"/>
</dbReference>
<dbReference type="FunFam" id="3.90.550.10:FF:000065">
    <property type="entry name" value="UDP-glucose:glycoprotein glucosyltransferase, putative"/>
    <property type="match status" value="1"/>
</dbReference>
<dbReference type="GO" id="GO:0018279">
    <property type="term" value="P:protein N-linked glycosylation via asparagine"/>
    <property type="evidence" value="ECO:0007669"/>
    <property type="project" value="TreeGrafter"/>
</dbReference>
<feature type="domain" description="UGGT thioredoxin-like" evidence="12">
    <location>
        <begin position="376"/>
        <end position="622"/>
    </location>
</feature>
<evidence type="ECO:0000259" key="11">
    <source>
        <dbReference type="Pfam" id="PF18401"/>
    </source>
</evidence>
<evidence type="ECO:0000256" key="1">
    <source>
        <dbReference type="ARBA" id="ARBA00001913"/>
    </source>
</evidence>
<name>A0A136IWP4_9PEZI</name>
<evidence type="ECO:0000256" key="3">
    <source>
        <dbReference type="ARBA" id="ARBA00004922"/>
    </source>
</evidence>
<evidence type="ECO:0000313" key="16">
    <source>
        <dbReference type="Proteomes" id="UP000070501"/>
    </source>
</evidence>
<feature type="compositionally biased region" description="Basic and acidic residues" evidence="9">
    <location>
        <begin position="1451"/>
        <end position="1460"/>
    </location>
</feature>
<evidence type="ECO:0000259" key="13">
    <source>
        <dbReference type="Pfam" id="PF18403"/>
    </source>
</evidence>
<dbReference type="InterPro" id="IPR040692">
    <property type="entry name" value="UGGT_TRXL_3"/>
</dbReference>
<dbReference type="InterPro" id="IPR040693">
    <property type="entry name" value="UGGT_TRXL_1"/>
</dbReference>
<evidence type="ECO:0000256" key="9">
    <source>
        <dbReference type="SAM" id="MobiDB-lite"/>
    </source>
</evidence>
<dbReference type="GO" id="GO:0051082">
    <property type="term" value="F:unfolded protein binding"/>
    <property type="evidence" value="ECO:0007669"/>
    <property type="project" value="TreeGrafter"/>
</dbReference>
<dbReference type="InterPro" id="IPR040694">
    <property type="entry name" value="UGGT_TRXL_2"/>
</dbReference>
<dbReference type="Pfam" id="PF18404">
    <property type="entry name" value="Glyco_transf_24"/>
    <property type="match status" value="1"/>
</dbReference>
<evidence type="ECO:0000256" key="5">
    <source>
        <dbReference type="ARBA" id="ARBA00022679"/>
    </source>
</evidence>
<sequence>MKASFPTPPYLLELLETAAGEDANAYFPLLDEIAAGAFVGAETDKALYERFLEVLAKKNLVRGPEGLSTFKLALALRASAPRIEAHYQYYTTTVAPSVLEGGLDCDNWILFSGHAHCSSSLDRAGPGVKDDSQLHQLPFDRELGVGPQAILYADPSHVEFPELHRQLVAKARNGEVTYRLRYRSYTRASALPLPVSGYGVELQLKRTDYIVIDDREANAADTAGKEETVAPVVLDEEEEVSDLKPLSSSDLASLGHKASSFVLKSESPLNTLVKLTQDFPKFSSSIASQNVSDEFFNEHQDNRGVLVPAGMNVLWMNGLQMTDRQIDPFTLVESIRRERRFIQGVTDIGLTGQQAVALLGHHEVAAVSSAEESERFDWTDRSEDGRVIIWLNNLEKDSRYADFPSNIMALLQRSYGGQISPIRKDVFNLVVPVDFSSPDDVHLVADQLMGFIKRTLPVRFGLVPLTPTRDATDQAKVAYYLLENYGLAAFMTYLQTSVAGAKMSKSKSADDFAKVIEGRQLRDDESVTLSLDEVLDSESYNSQVELARQWVRRLGADSKVPPVFFNGFALPRDQAWLQTMSRRLGTDMQMVQQGIFMGTINDDMWVPSIFLENAASRRNPYVLVGSDNPLVVLNINKLCAEHKDMFQQLTVIEADEEAGKDDLAALTVVADVETVEGKNLLLSALAFRRNNAGVRLEIVPNPSRLITSDSIIKALKGQSQELLEATTIEQLTTVLDRPVIAMYNGFDKLLEPFLKAINMEPGMQGVLLNGRVVGPFAQDAPFGEDDFQQLLDYERISRIAPVYRAAESLGLLDKISNPIAAAKLTSITALSTISDVPEGIFESAPTVRTSTYNSFKSDHTMFEVGNADTATIQFVATLNPVSEQCQKWASILKVLAELDGVHLRVFLNPLDRLNELPIKRFYRQVFESAPSFTEDGKVAPILARFAGLPSEALLNLGTNVPPAWLVSAKETVHDPDNLKLANIKGDVDIIYELEHILIQGHSRDNNNSPPRGAQLVLGTKQDAHSADTLIMANIGYFQFKANPGYYNIELKDGRSSEIFEIESVGTQGHAAVPGDEGTDMALMSFEGATLYPRLKIKPGKEGEDVLDEGGSAGGDDLLSRGLKFAEGLLGKSKTKSIDKVKHADINIFSVASGHLYERMLNIMMVSVMKNTKHTVKFWFIEQFLSPSFKEFIPHLAAEYGFQYEMVTYKWPHWLRQQKEKQREIWGYKILFLDVLFPLSLDKVIFVDADQVVRTDMIDLVRHDLQGAPYGFTPMCDSRTEMEGFRFWKQGYWANYLRGLPYHISALYVVDLKRFRELAAGDRLRQTYHSLSADPGSLANLDQDLPNHMQFNIPIHSLPQEWLWCETWCSDDSLKEARTIDLCNNPQTKEPKLDRARRQVPEWTVYDDEIAAVDRKRKGLPPVSQSSPATGGQPDKKDAQEPVRVIPGAGDHSQKVLRGDDTTASNAGKNTKSRTLQEEPTSSVKDEL</sequence>
<dbReference type="SUPFAM" id="SSF53448">
    <property type="entry name" value="Nucleotide-diphospho-sugar transferases"/>
    <property type="match status" value="1"/>
</dbReference>
<keyword evidence="5 15" id="KW-0808">Transferase</keyword>
<comment type="similarity">
    <text evidence="4">Belongs to the glycosyltransferase 8 family.</text>
</comment>
<dbReference type="InterPro" id="IPR040525">
    <property type="entry name" value="UGGT_TRXL_4"/>
</dbReference>
<feature type="compositionally biased region" description="Polar residues" evidence="9">
    <location>
        <begin position="1461"/>
        <end position="1487"/>
    </location>
</feature>
<comment type="pathway">
    <text evidence="3">Protein modification; protein glycosylation.</text>
</comment>
<dbReference type="GO" id="GO:0036503">
    <property type="term" value="P:ERAD pathway"/>
    <property type="evidence" value="ECO:0007669"/>
    <property type="project" value="TreeGrafter"/>
</dbReference>
<evidence type="ECO:0000256" key="4">
    <source>
        <dbReference type="ARBA" id="ARBA00006351"/>
    </source>
</evidence>
<reference evidence="16" key="1">
    <citation type="submission" date="2016-02" db="EMBL/GenBank/DDBJ databases">
        <title>Draft genome sequence of Microdochium bolleyi, a fungal endophyte of beachgrass.</title>
        <authorList>
            <consortium name="DOE Joint Genome Institute"/>
            <person name="David A.S."/>
            <person name="May G."/>
            <person name="Haridas S."/>
            <person name="Lim J."/>
            <person name="Wang M."/>
            <person name="Labutti K."/>
            <person name="Lipzen A."/>
            <person name="Barry K."/>
            <person name="Grigoriev I.V."/>
        </authorList>
    </citation>
    <scope>NUCLEOTIDE SEQUENCE [LARGE SCALE GENOMIC DNA]</scope>
    <source>
        <strain evidence="16">J235TASD1</strain>
    </source>
</reference>
<dbReference type="Pfam" id="PF18402">
    <property type="entry name" value="Thioredoxin_14"/>
    <property type="match status" value="1"/>
</dbReference>
<comment type="cofactor">
    <cofactor evidence="1">
        <name>Ca(2+)</name>
        <dbReference type="ChEBI" id="CHEBI:29108"/>
    </cofactor>
</comment>
<dbReference type="EMBL" id="KQ964255">
    <property type="protein sequence ID" value="KXJ89341.1"/>
    <property type="molecule type" value="Genomic_DNA"/>
</dbReference>
<dbReference type="GO" id="GO:0003980">
    <property type="term" value="F:UDP-glucose:glycoprotein glucosyltransferase activity"/>
    <property type="evidence" value="ECO:0007669"/>
    <property type="project" value="InterPro"/>
</dbReference>
<dbReference type="InterPro" id="IPR029044">
    <property type="entry name" value="Nucleotide-diphossugar_trans"/>
</dbReference>
<organism evidence="15 16">
    <name type="scientific">Microdochium bolleyi</name>
    <dbReference type="NCBI Taxonomy" id="196109"/>
    <lineage>
        <taxon>Eukaryota</taxon>
        <taxon>Fungi</taxon>
        <taxon>Dikarya</taxon>
        <taxon>Ascomycota</taxon>
        <taxon>Pezizomycotina</taxon>
        <taxon>Sordariomycetes</taxon>
        <taxon>Xylariomycetidae</taxon>
        <taxon>Xylariales</taxon>
        <taxon>Microdochiaceae</taxon>
        <taxon>Microdochium</taxon>
    </lineage>
</organism>
<dbReference type="GO" id="GO:0005788">
    <property type="term" value="C:endoplasmic reticulum lumen"/>
    <property type="evidence" value="ECO:0007669"/>
    <property type="project" value="UniProtKB-SubCell"/>
</dbReference>
<evidence type="ECO:0000259" key="12">
    <source>
        <dbReference type="Pfam" id="PF18402"/>
    </source>
</evidence>
<feature type="domain" description="Glucosyltransferase 24 catalytic" evidence="14">
    <location>
        <begin position="1145"/>
        <end position="1411"/>
    </location>
</feature>
<dbReference type="UniPathway" id="UPA00378"/>
<dbReference type="InParanoid" id="A0A136IWP4"/>
<keyword evidence="6" id="KW-0732">Signal</keyword>
<feature type="domain" description="UDP-glucose:glycoprotein glucosyltransferase thioredoxin-like" evidence="13">
    <location>
        <begin position="634"/>
        <end position="829"/>
    </location>
</feature>
<keyword evidence="7" id="KW-0256">Endoplasmic reticulum</keyword>
<dbReference type="Pfam" id="PF18403">
    <property type="entry name" value="Thioredoxin_15"/>
    <property type="match status" value="1"/>
</dbReference>
<dbReference type="Pfam" id="PF18400">
    <property type="entry name" value="Thioredoxin_12"/>
    <property type="match status" value="1"/>
</dbReference>
<dbReference type="Pfam" id="PF18401">
    <property type="entry name" value="Thioredoxin_13"/>
    <property type="match status" value="1"/>
</dbReference>